<evidence type="ECO:0000256" key="2">
    <source>
        <dbReference type="ARBA" id="ARBA00022759"/>
    </source>
</evidence>
<dbReference type="Gene3D" id="2.40.50.90">
    <property type="match status" value="1"/>
</dbReference>
<dbReference type="PANTHER" id="PTHR12302">
    <property type="entry name" value="EBNA2 BINDING PROTEIN P100"/>
    <property type="match status" value="1"/>
</dbReference>
<dbReference type="Pfam" id="PF00565">
    <property type="entry name" value="SNase"/>
    <property type="match status" value="1"/>
</dbReference>
<proteinExistence type="predicted"/>
<dbReference type="PANTHER" id="PTHR12302:SF3">
    <property type="entry name" value="SERINE_THREONINE-PROTEIN KINASE 31"/>
    <property type="match status" value="1"/>
</dbReference>
<dbReference type="RefSeq" id="WP_102992786.1">
    <property type="nucleotide sequence ID" value="NZ_FXTU01000002.1"/>
</dbReference>
<dbReference type="InterPro" id="IPR035437">
    <property type="entry name" value="SNase_OB-fold_sf"/>
</dbReference>
<dbReference type="Proteomes" id="UP001157946">
    <property type="component" value="Unassembled WGS sequence"/>
</dbReference>
<keyword evidence="2" id="KW-0255">Endonuclease</keyword>
<evidence type="ECO:0000259" key="4">
    <source>
        <dbReference type="PROSITE" id="PS50830"/>
    </source>
</evidence>
<accession>A0AA46AE26</accession>
<dbReference type="EMBL" id="FXTU01000002">
    <property type="protein sequence ID" value="SMP09531.1"/>
    <property type="molecule type" value="Genomic_DNA"/>
</dbReference>
<keyword evidence="1" id="KW-0540">Nuclease</keyword>
<dbReference type="SUPFAM" id="SSF50199">
    <property type="entry name" value="Staphylococcal nuclease"/>
    <property type="match status" value="1"/>
</dbReference>
<protein>
    <submittedName>
        <fullName evidence="5">Micrococcal nuclease</fullName>
    </submittedName>
</protein>
<dbReference type="CDD" id="cd00175">
    <property type="entry name" value="SNc"/>
    <property type="match status" value="1"/>
</dbReference>
<dbReference type="AlphaFoldDB" id="A0AA46AE26"/>
<evidence type="ECO:0000256" key="1">
    <source>
        <dbReference type="ARBA" id="ARBA00022722"/>
    </source>
</evidence>
<comment type="caution">
    <text evidence="5">The sequence shown here is derived from an EMBL/GenBank/DDBJ whole genome shotgun (WGS) entry which is preliminary data.</text>
</comment>
<gene>
    <name evidence="5" type="ORF">SAMN06265361_102107</name>
</gene>
<evidence type="ECO:0000313" key="5">
    <source>
        <dbReference type="EMBL" id="SMP09531.1"/>
    </source>
</evidence>
<sequence length="234" mass="26961">MASLRKLGVWFLLMGLLIVAGCGNGERTEVPKQSVSVVDGDTIKVKMKKKEETVQLLLVDTPEINHPDVGKQPLGDEAKAFTQKLINEAKKIELEKEETKRDKYGRFLAYLHVDGKLLQEELVKEGFARIAYVEQPDAKYLEELRKAEQEAKRKKVGIWQWDSYTKKDGFHVEALKNERNIFVASKNSDVYHPIGCHVVKDIKPENLMYFYSEQEAMKTNRHRSGVKECWSSYK</sequence>
<feature type="domain" description="TNase-like" evidence="4">
    <location>
        <begin position="28"/>
        <end position="161"/>
    </location>
</feature>
<keyword evidence="3" id="KW-0378">Hydrolase</keyword>
<name>A0AA46AE26_9BACL</name>
<evidence type="ECO:0000313" key="6">
    <source>
        <dbReference type="Proteomes" id="UP001157946"/>
    </source>
</evidence>
<dbReference type="SMART" id="SM00318">
    <property type="entry name" value="SNc"/>
    <property type="match status" value="1"/>
</dbReference>
<organism evidence="5 6">
    <name type="scientific">Laceyella tengchongensis</name>
    <dbReference type="NCBI Taxonomy" id="574699"/>
    <lineage>
        <taxon>Bacteria</taxon>
        <taxon>Bacillati</taxon>
        <taxon>Bacillota</taxon>
        <taxon>Bacilli</taxon>
        <taxon>Bacillales</taxon>
        <taxon>Thermoactinomycetaceae</taxon>
        <taxon>Laceyella</taxon>
    </lineage>
</organism>
<dbReference type="PROSITE" id="PS50830">
    <property type="entry name" value="TNASE_3"/>
    <property type="match status" value="1"/>
</dbReference>
<reference evidence="5" key="1">
    <citation type="submission" date="2017-05" db="EMBL/GenBank/DDBJ databases">
        <authorList>
            <person name="Varghese N."/>
            <person name="Submissions S."/>
        </authorList>
    </citation>
    <scope>NUCLEOTIDE SEQUENCE</scope>
    <source>
        <strain evidence="5">DSM 45262</strain>
    </source>
</reference>
<keyword evidence="6" id="KW-1185">Reference proteome</keyword>
<dbReference type="GO" id="GO:0004519">
    <property type="term" value="F:endonuclease activity"/>
    <property type="evidence" value="ECO:0007669"/>
    <property type="project" value="UniProtKB-KW"/>
</dbReference>
<dbReference type="InterPro" id="IPR016071">
    <property type="entry name" value="Staphylococal_nuclease_OB-fold"/>
</dbReference>
<dbReference type="GO" id="GO:0016787">
    <property type="term" value="F:hydrolase activity"/>
    <property type="evidence" value="ECO:0007669"/>
    <property type="project" value="UniProtKB-KW"/>
</dbReference>
<evidence type="ECO:0000256" key="3">
    <source>
        <dbReference type="ARBA" id="ARBA00022801"/>
    </source>
</evidence>
<dbReference type="PROSITE" id="PS51257">
    <property type="entry name" value="PROKAR_LIPOPROTEIN"/>
    <property type="match status" value="1"/>
</dbReference>